<evidence type="ECO:0000313" key="2">
    <source>
        <dbReference type="EMBL" id="BAE89546.1"/>
    </source>
</evidence>
<proteinExistence type="evidence at transcript level"/>
<dbReference type="EMBL" id="AB172484">
    <property type="protein sequence ID" value="BAE89546.1"/>
    <property type="molecule type" value="mRNA"/>
</dbReference>
<protein>
    <submittedName>
        <fullName evidence="2">Macaca fascicularis brain cDNA clone: QflA-18342, similar to human ectonucleotide pyrophosphatase/phosphodiesterase 6(ENPP6), mRNA, RefSeq: NM_153343.2</fullName>
    </submittedName>
</protein>
<evidence type="ECO:0000256" key="1">
    <source>
        <dbReference type="SAM" id="Phobius"/>
    </source>
</evidence>
<reference evidence="2" key="1">
    <citation type="journal article" date="2007" name="PLoS Biol.">
        <title>Rate of evolution in brain-expressed genes in humans and other primates.</title>
        <authorList>
            <person name="Wang H.-Y."/>
            <person name="Chien H.-C."/>
            <person name="Osada N."/>
            <person name="Hashimoto K."/>
            <person name="Sugano S."/>
            <person name="Gojobori T."/>
            <person name="Chou C.-K."/>
            <person name="Tsai S.-F."/>
            <person name="Wu C.-I."/>
            <person name="Shen C.-K.J."/>
        </authorList>
    </citation>
    <scope>NUCLEOTIDE SEQUENCE</scope>
</reference>
<accession>I7G5Q4</accession>
<keyword evidence="1" id="KW-1133">Transmembrane helix</keyword>
<keyword evidence="1" id="KW-0812">Transmembrane</keyword>
<feature type="transmembrane region" description="Helical" evidence="1">
    <location>
        <begin position="21"/>
        <end position="38"/>
    </location>
</feature>
<sequence>MLLARKQILCVNVSVRVFARFALFFQFLYVRFLCYYRMNHCITSGHTLKDS</sequence>
<dbReference type="AlphaFoldDB" id="I7G5Q4"/>
<organism evidence="2">
    <name type="scientific">Macaca fascicularis</name>
    <name type="common">Crab-eating macaque</name>
    <name type="synonym">Cynomolgus monkey</name>
    <dbReference type="NCBI Taxonomy" id="9541"/>
    <lineage>
        <taxon>Eukaryota</taxon>
        <taxon>Metazoa</taxon>
        <taxon>Chordata</taxon>
        <taxon>Craniata</taxon>
        <taxon>Vertebrata</taxon>
        <taxon>Euteleostomi</taxon>
        <taxon>Mammalia</taxon>
        <taxon>Eutheria</taxon>
        <taxon>Euarchontoglires</taxon>
        <taxon>Primates</taxon>
        <taxon>Haplorrhini</taxon>
        <taxon>Catarrhini</taxon>
        <taxon>Cercopithecidae</taxon>
        <taxon>Cercopithecinae</taxon>
        <taxon>Macaca</taxon>
    </lineage>
</organism>
<name>I7G5Q4_MACFA</name>
<keyword evidence="1" id="KW-0472">Membrane</keyword>